<dbReference type="RefSeq" id="WP_073356476.1">
    <property type="nucleotide sequence ID" value="NZ_FQUZ01000022.1"/>
</dbReference>
<gene>
    <name evidence="4" type="ORF">SAMN02745117_01918</name>
</gene>
<dbReference type="InterPro" id="IPR006385">
    <property type="entry name" value="HAD_hydro_SerB1"/>
</dbReference>
<dbReference type="Gene3D" id="1.20.1440.100">
    <property type="entry name" value="SG protein - dephosphorylation function"/>
    <property type="match status" value="1"/>
</dbReference>
<protein>
    <submittedName>
        <fullName evidence="4">HAD-superfamily subfamily IB hydrolase, TIGR01490</fullName>
    </submittedName>
</protein>
<dbReference type="NCBIfam" id="TIGR01488">
    <property type="entry name" value="HAD-SF-IB"/>
    <property type="match status" value="1"/>
</dbReference>
<keyword evidence="2 4" id="KW-0378">Hydrolase</keyword>
<dbReference type="InterPro" id="IPR023214">
    <property type="entry name" value="HAD_sf"/>
</dbReference>
<dbReference type="InterPro" id="IPR050582">
    <property type="entry name" value="HAD-like_SerB"/>
</dbReference>
<dbReference type="GO" id="GO:0016787">
    <property type="term" value="F:hydrolase activity"/>
    <property type="evidence" value="ECO:0007669"/>
    <property type="project" value="UniProtKB-KW"/>
</dbReference>
<keyword evidence="1" id="KW-0479">Metal-binding</keyword>
<evidence type="ECO:0000256" key="2">
    <source>
        <dbReference type="ARBA" id="ARBA00022801"/>
    </source>
</evidence>
<evidence type="ECO:0000313" key="4">
    <source>
        <dbReference type="EMBL" id="SHF42617.1"/>
    </source>
</evidence>
<reference evidence="4 5" key="1">
    <citation type="submission" date="2016-11" db="EMBL/GenBank/DDBJ databases">
        <authorList>
            <person name="Jaros S."/>
            <person name="Januszkiewicz K."/>
            <person name="Wedrychowicz H."/>
        </authorList>
    </citation>
    <scope>NUCLEOTIDE SEQUENCE [LARGE SCALE GENOMIC DNA]</scope>
    <source>
        <strain evidence="4 5">DSM 16112</strain>
    </source>
</reference>
<evidence type="ECO:0000313" key="5">
    <source>
        <dbReference type="Proteomes" id="UP000184327"/>
    </source>
</evidence>
<dbReference type="CDD" id="cd02612">
    <property type="entry name" value="HAD_PGPPase"/>
    <property type="match status" value="1"/>
</dbReference>
<dbReference type="PANTHER" id="PTHR43344:SF13">
    <property type="entry name" value="PHOSPHATASE RV3661-RELATED"/>
    <property type="match status" value="1"/>
</dbReference>
<evidence type="ECO:0000256" key="3">
    <source>
        <dbReference type="ARBA" id="ARBA00022842"/>
    </source>
</evidence>
<dbReference type="STRING" id="1122156.SAMN02745117_01918"/>
<proteinExistence type="predicted"/>
<dbReference type="NCBIfam" id="TIGR01490">
    <property type="entry name" value="HAD-SF-IB-hyp1"/>
    <property type="match status" value="1"/>
</dbReference>
<dbReference type="EMBL" id="FQUZ01000022">
    <property type="protein sequence ID" value="SHF42617.1"/>
    <property type="molecule type" value="Genomic_DNA"/>
</dbReference>
<evidence type="ECO:0000256" key="1">
    <source>
        <dbReference type="ARBA" id="ARBA00022723"/>
    </source>
</evidence>
<dbReference type="SUPFAM" id="SSF56784">
    <property type="entry name" value="HAD-like"/>
    <property type="match status" value="1"/>
</dbReference>
<keyword evidence="5" id="KW-1185">Reference proteome</keyword>
<dbReference type="PANTHER" id="PTHR43344">
    <property type="entry name" value="PHOSPHOSERINE PHOSPHATASE"/>
    <property type="match status" value="1"/>
</dbReference>
<organism evidence="4 5">
    <name type="scientific">Lampropedia hyalina DSM 16112</name>
    <dbReference type="NCBI Taxonomy" id="1122156"/>
    <lineage>
        <taxon>Bacteria</taxon>
        <taxon>Pseudomonadati</taxon>
        <taxon>Pseudomonadota</taxon>
        <taxon>Betaproteobacteria</taxon>
        <taxon>Burkholderiales</taxon>
        <taxon>Comamonadaceae</taxon>
        <taxon>Lampropedia</taxon>
    </lineage>
</organism>
<dbReference type="OrthoDB" id="9784466at2"/>
<name>A0A1M5BK52_9BURK</name>
<dbReference type="Gene3D" id="3.40.50.1000">
    <property type="entry name" value="HAD superfamily/HAD-like"/>
    <property type="match status" value="1"/>
</dbReference>
<dbReference type="InterPro" id="IPR036412">
    <property type="entry name" value="HAD-like_sf"/>
</dbReference>
<accession>A0A1M5BK52</accession>
<dbReference type="AlphaFoldDB" id="A0A1M5BK52"/>
<dbReference type="Proteomes" id="UP000184327">
    <property type="component" value="Unassembled WGS sequence"/>
</dbReference>
<keyword evidence="3" id="KW-0460">Magnesium</keyword>
<sequence length="247" mass="27856">MQPQTSPAPLAPSPSDVQPVPRLALFDLDHTLLPLDSDYEWGQFICRLGWVDADAFARRNAEFLAQYRAGTLNLDDYIHFATEAIRARGEAASALAHQQFMREVIEPAIRPAALELLEQHRRAGDEIVIITATNAFITTPIARRLGVENLLAVNLQRDPTGWYSGHIDGIPSSREGKVLRMNEWLQARGWDWGDVFTTFYSDSHNDIPLLSQVNLPVATNPDDTLRQHALRQGWRVLELFQSPQSHD</sequence>
<dbReference type="GO" id="GO:0046872">
    <property type="term" value="F:metal ion binding"/>
    <property type="evidence" value="ECO:0007669"/>
    <property type="project" value="UniProtKB-KW"/>
</dbReference>
<dbReference type="Pfam" id="PF12710">
    <property type="entry name" value="HAD"/>
    <property type="match status" value="1"/>
</dbReference>